<keyword evidence="4" id="KW-1185">Reference proteome</keyword>
<comment type="caution">
    <text evidence="3">The sequence shown here is derived from an EMBL/GenBank/DDBJ whole genome shotgun (WGS) entry which is preliminary data.</text>
</comment>
<evidence type="ECO:0000313" key="3">
    <source>
        <dbReference type="EMBL" id="OWP06668.1"/>
    </source>
</evidence>
<dbReference type="Proteomes" id="UP000242519">
    <property type="component" value="Unassembled WGS sequence"/>
</dbReference>
<dbReference type="PANTHER" id="PTHR13182:SF8">
    <property type="entry name" value="CYTOPLASMIC 60S SUBUNIT BIOGENESIS FACTOR ZNF622"/>
    <property type="match status" value="1"/>
</dbReference>
<dbReference type="AlphaFoldDB" id="A0A218ZFA5"/>
<dbReference type="SMART" id="SM00355">
    <property type="entry name" value="ZnF_C2H2"/>
    <property type="match status" value="4"/>
</dbReference>
<feature type="domain" description="C2H2-type" evidence="2">
    <location>
        <begin position="26"/>
        <end position="48"/>
    </location>
</feature>
<evidence type="ECO:0000313" key="4">
    <source>
        <dbReference type="Proteomes" id="UP000242519"/>
    </source>
</evidence>
<gene>
    <name evidence="3" type="ORF">B2J93_5147</name>
</gene>
<organism evidence="3 4">
    <name type="scientific">Diplocarpon coronariae</name>
    <dbReference type="NCBI Taxonomy" id="2795749"/>
    <lineage>
        <taxon>Eukaryota</taxon>
        <taxon>Fungi</taxon>
        <taxon>Dikarya</taxon>
        <taxon>Ascomycota</taxon>
        <taxon>Pezizomycotina</taxon>
        <taxon>Leotiomycetes</taxon>
        <taxon>Helotiales</taxon>
        <taxon>Drepanopezizaceae</taxon>
        <taxon>Diplocarpon</taxon>
    </lineage>
</organism>
<dbReference type="PROSITE" id="PS00028">
    <property type="entry name" value="ZINC_FINGER_C2H2_1"/>
    <property type="match status" value="1"/>
</dbReference>
<protein>
    <recommendedName>
        <fullName evidence="2">C2H2-type domain-containing protein</fullName>
    </recommendedName>
</protein>
<dbReference type="InParanoid" id="A0A218ZFA5"/>
<reference evidence="3 4" key="1">
    <citation type="submission" date="2017-04" db="EMBL/GenBank/DDBJ databases">
        <title>Draft genome sequence of Marssonina coronaria NL1: causal agent of apple blotch.</title>
        <authorList>
            <person name="Cheng Q."/>
        </authorList>
    </citation>
    <scope>NUCLEOTIDE SEQUENCE [LARGE SCALE GENOMIC DNA]</scope>
    <source>
        <strain evidence="3 4">NL1</strain>
    </source>
</reference>
<feature type="compositionally biased region" description="Low complexity" evidence="1">
    <location>
        <begin position="296"/>
        <end position="309"/>
    </location>
</feature>
<name>A0A218ZFA5_9HELO</name>
<dbReference type="GO" id="GO:0042273">
    <property type="term" value="P:ribosomal large subunit biogenesis"/>
    <property type="evidence" value="ECO:0007669"/>
    <property type="project" value="TreeGrafter"/>
</dbReference>
<accession>A0A218ZFA5</accession>
<dbReference type="EMBL" id="MZNU01000038">
    <property type="protein sequence ID" value="OWP06668.1"/>
    <property type="molecule type" value="Genomic_DNA"/>
</dbReference>
<evidence type="ECO:0000256" key="1">
    <source>
        <dbReference type="SAM" id="MobiDB-lite"/>
    </source>
</evidence>
<dbReference type="InterPro" id="IPR040025">
    <property type="entry name" value="Znf622/Rei1/Reh1"/>
</dbReference>
<dbReference type="STRING" id="503106.A0A218ZFA5"/>
<dbReference type="InterPro" id="IPR041661">
    <property type="entry name" value="ZN622/Rei1/Reh1_Znf-C2H2"/>
</dbReference>
<dbReference type="InterPro" id="IPR036236">
    <property type="entry name" value="Znf_C2H2_sf"/>
</dbReference>
<sequence>MVGETTTTAGGANGNTSQAGEVEYGCRLCIAHFSGQEDQRDHMRSKWHVYNLKRRMTSLPPISLSIYGKLQDIANHNNNNEDSCAFRQNCESCEQHYTNRKARQSHLKSRNHLLRVEEPTSVPASFVDEKCAGVGKTSTGEDWEIFDPLRCLFCNSVSPLFESNISHMSYAHSFFLPDIEFLIDIESFLNYLSSVISRFHECVFCGSEKPNKIAVQDHMRAKGHCKLNFEDDILELKDFYDFSLGEDGNRDVDGAKRVEIESLVEGGNDLRLPSGRILGHRSQSSSRHPSRGARAVSSSQSLLVGSGSQLHDPSGQSSCNERRIVARPGRSTSMIGVPEQQQRALTAAGRRMEKVEVKARRLYEAKVARGGNKQKTFRVVSIGKKAGGLEKRNG</sequence>
<dbReference type="OrthoDB" id="19329at2759"/>
<dbReference type="PANTHER" id="PTHR13182">
    <property type="entry name" value="ZINC FINGER PROTEIN 622"/>
    <property type="match status" value="1"/>
</dbReference>
<dbReference type="GO" id="GO:0030687">
    <property type="term" value="C:preribosome, large subunit precursor"/>
    <property type="evidence" value="ECO:0007669"/>
    <property type="project" value="TreeGrafter"/>
</dbReference>
<proteinExistence type="predicted"/>
<dbReference type="InterPro" id="IPR013087">
    <property type="entry name" value="Znf_C2H2_type"/>
</dbReference>
<evidence type="ECO:0000259" key="2">
    <source>
        <dbReference type="PROSITE" id="PS00028"/>
    </source>
</evidence>
<dbReference type="SUPFAM" id="SSF57667">
    <property type="entry name" value="beta-beta-alpha zinc fingers"/>
    <property type="match status" value="1"/>
</dbReference>
<feature type="region of interest" description="Disordered" evidence="1">
    <location>
        <begin position="271"/>
        <end position="321"/>
    </location>
</feature>
<dbReference type="Pfam" id="PF12756">
    <property type="entry name" value="zf-C2H2_2"/>
    <property type="match status" value="1"/>
</dbReference>